<reference evidence="2" key="1">
    <citation type="journal article" date="2019" name="Int. J. Syst. Evol. Microbiol.">
        <title>The Global Catalogue of Microorganisms (GCM) 10K type strain sequencing project: providing services to taxonomists for standard genome sequencing and annotation.</title>
        <authorList>
            <consortium name="The Broad Institute Genomics Platform"/>
            <consortium name="The Broad Institute Genome Sequencing Center for Infectious Disease"/>
            <person name="Wu L."/>
            <person name="Ma J."/>
        </authorList>
    </citation>
    <scope>NUCLEOTIDE SEQUENCE [LARGE SCALE GENOMIC DNA]</scope>
    <source>
        <strain evidence="2">NBRC 102407</strain>
    </source>
</reference>
<gene>
    <name evidence="1" type="ORF">GCM10007933_00960</name>
</gene>
<dbReference type="RefSeq" id="WP_153161727.1">
    <property type="nucleotide sequence ID" value="NZ_BSPX01000001.1"/>
</dbReference>
<proteinExistence type="predicted"/>
<name>A0ABQ6F7R2_9RHOO</name>
<evidence type="ECO:0000313" key="2">
    <source>
        <dbReference type="Proteomes" id="UP001157167"/>
    </source>
</evidence>
<evidence type="ECO:0008006" key="3">
    <source>
        <dbReference type="Google" id="ProtNLM"/>
    </source>
</evidence>
<organism evidence="1 2">
    <name type="scientific">Zoogloea oryzae</name>
    <dbReference type="NCBI Taxonomy" id="310767"/>
    <lineage>
        <taxon>Bacteria</taxon>
        <taxon>Pseudomonadati</taxon>
        <taxon>Pseudomonadota</taxon>
        <taxon>Betaproteobacteria</taxon>
        <taxon>Rhodocyclales</taxon>
        <taxon>Zoogloeaceae</taxon>
        <taxon>Zoogloea</taxon>
    </lineage>
</organism>
<comment type="caution">
    <text evidence="1">The sequence shown here is derived from an EMBL/GenBank/DDBJ whole genome shotgun (WGS) entry which is preliminary data.</text>
</comment>
<dbReference type="Proteomes" id="UP001157167">
    <property type="component" value="Unassembled WGS sequence"/>
</dbReference>
<keyword evidence="2" id="KW-1185">Reference proteome</keyword>
<accession>A0ABQ6F7R2</accession>
<evidence type="ECO:0000313" key="1">
    <source>
        <dbReference type="EMBL" id="GLT20645.1"/>
    </source>
</evidence>
<sequence length="159" mass="17621">MDTTLITCTGLLVLMLAAWQFVRSRSGADKSIPTEWMVSIGRIANDQALGHHRDARRGALQVIHALKRSPAGSPVAHHVRIRLAGLLAKDPVYPEVVHAIRTACVVEPAVSELALCVRLRHFLIEDIRQCEELAENFGQIRRRETGAEALLIARFHHAA</sequence>
<dbReference type="EMBL" id="BSPX01000001">
    <property type="protein sequence ID" value="GLT20645.1"/>
    <property type="molecule type" value="Genomic_DNA"/>
</dbReference>
<protein>
    <recommendedName>
        <fullName evidence="3">HEAT repeat domain-containing protein</fullName>
    </recommendedName>
</protein>